<keyword evidence="2" id="KW-1185">Reference proteome</keyword>
<accession>V9SDK6</accession>
<evidence type="ECO:0000313" key="1">
    <source>
        <dbReference type="EMBL" id="AHC54800.1"/>
    </source>
</evidence>
<reference evidence="1 2" key="1">
    <citation type="journal article" date="2014" name="Arch. Virol.">
        <title>Complete genome sequence of Tunisvirus, a new member of the proposed family Marseilleviridae.</title>
        <authorList>
            <person name="Aherfi S."/>
            <person name="Boughalmi M."/>
            <person name="Pagnier I."/>
            <person name="Fournous G."/>
            <person name="La Scola B."/>
            <person name="Raoult D."/>
            <person name="Colson P."/>
        </authorList>
    </citation>
    <scope>NUCLEOTIDE SEQUENCE [LARGE SCALE GENOMIC DNA]</scope>
    <source>
        <strain evidence="1 2">U484</strain>
    </source>
</reference>
<gene>
    <name evidence="1" type="ORF">TNS_ORF82</name>
</gene>
<name>V9SDK6_9VIRU</name>
<sequence>MQRFLEPREFLSFCVSFGKNETKCVEKTEEKKDYNVTRKRREIATFVGNTKFGPFCIVKTCERNSLVFWSIKKIGFYFNDKLHGENKKIHLFPCGDKYVISSIKTRVYHIGEKVERRKKIIETFNNGDVDENGI</sequence>
<dbReference type="Proteomes" id="UP000232615">
    <property type="component" value="Segment"/>
</dbReference>
<proteinExistence type="predicted"/>
<evidence type="ECO:0000313" key="2">
    <source>
        <dbReference type="Proteomes" id="UP000232615"/>
    </source>
</evidence>
<organism evidence="1 2">
    <name type="scientific">Tunisvirus fontaine2</name>
    <dbReference type="NCBI Taxonomy" id="1421067"/>
    <lineage>
        <taxon>Viruses</taxon>
        <taxon>Varidnaviria</taxon>
        <taxon>Bamfordvirae</taxon>
        <taxon>Nucleocytoviricota</taxon>
        <taxon>Megaviricetes</taxon>
        <taxon>Pimascovirales</taxon>
        <taxon>Pimascovirales incertae sedis</taxon>
        <taxon>Marseilleviridae</taxon>
        <taxon>Losannavirus</taxon>
        <taxon>Losannavirus tunisense</taxon>
    </lineage>
</organism>
<dbReference type="EMBL" id="KF483846">
    <property type="protein sequence ID" value="AHC54800.1"/>
    <property type="molecule type" value="Genomic_DNA"/>
</dbReference>
<protein>
    <submittedName>
        <fullName evidence="1">Uncharacterized protein</fullName>
    </submittedName>
</protein>